<name>A0A517KWC9_9PEZI</name>
<dbReference type="Gene3D" id="3.10.490.10">
    <property type="entry name" value="Gamma-glutamyl cyclotransferase-like"/>
    <property type="match status" value="1"/>
</dbReference>
<keyword evidence="2" id="KW-0456">Lyase</keyword>
<dbReference type="PANTHER" id="PTHR12935:SF0">
    <property type="entry name" value="GAMMA-GLUTAMYLCYCLOTRANSFERASE"/>
    <property type="match status" value="1"/>
</dbReference>
<evidence type="ECO:0000256" key="4">
    <source>
        <dbReference type="PIRSR" id="PIRSR617939-2"/>
    </source>
</evidence>
<dbReference type="GO" id="GO:0003839">
    <property type="term" value="F:gamma-glutamylcyclotransferase activity"/>
    <property type="evidence" value="ECO:0007669"/>
    <property type="project" value="UniProtKB-EC"/>
</dbReference>
<feature type="compositionally biased region" description="Basic residues" evidence="5">
    <location>
        <begin position="374"/>
        <end position="385"/>
    </location>
</feature>
<dbReference type="Proteomes" id="UP000316270">
    <property type="component" value="Chromosome 1"/>
</dbReference>
<dbReference type="PANTHER" id="PTHR12935">
    <property type="entry name" value="GAMMA-GLUTAMYLCYCLOTRANSFERASE"/>
    <property type="match status" value="1"/>
</dbReference>
<proteinExistence type="predicted"/>
<dbReference type="EMBL" id="CP042185">
    <property type="protein sequence ID" value="QDS67681.1"/>
    <property type="molecule type" value="Genomic_DNA"/>
</dbReference>
<feature type="binding site" evidence="4">
    <location>
        <begin position="110"/>
        <end position="115"/>
    </location>
    <ligand>
        <name>substrate</name>
    </ligand>
</feature>
<evidence type="ECO:0000256" key="5">
    <source>
        <dbReference type="SAM" id="MobiDB-lite"/>
    </source>
</evidence>
<organism evidence="7 8">
    <name type="scientific">Venturia effusa</name>
    <dbReference type="NCBI Taxonomy" id="50376"/>
    <lineage>
        <taxon>Eukaryota</taxon>
        <taxon>Fungi</taxon>
        <taxon>Dikarya</taxon>
        <taxon>Ascomycota</taxon>
        <taxon>Pezizomycotina</taxon>
        <taxon>Dothideomycetes</taxon>
        <taxon>Pleosporomycetidae</taxon>
        <taxon>Venturiales</taxon>
        <taxon>Venturiaceae</taxon>
        <taxon>Venturia</taxon>
    </lineage>
</organism>
<keyword evidence="6" id="KW-0812">Transmembrane</keyword>
<keyword evidence="6" id="KW-0472">Membrane</keyword>
<evidence type="ECO:0000256" key="6">
    <source>
        <dbReference type="SAM" id="Phobius"/>
    </source>
</evidence>
<feature type="region of interest" description="Disordered" evidence="5">
    <location>
        <begin position="372"/>
        <end position="406"/>
    </location>
</feature>
<dbReference type="OrthoDB" id="2017317at2759"/>
<dbReference type="AlphaFoldDB" id="A0A517KWC9"/>
<evidence type="ECO:0000256" key="3">
    <source>
        <dbReference type="PIRSR" id="PIRSR617939-1"/>
    </source>
</evidence>
<keyword evidence="8" id="KW-1185">Reference proteome</keyword>
<dbReference type="STRING" id="50376.A0A517KWC9"/>
<dbReference type="EC" id="4.3.2.9" evidence="1"/>
<gene>
    <name evidence="7" type="ORF">FKW77_005264</name>
</gene>
<sequence length="406" mass="45836">MSRKENAIIQKVKRSTSVNMAQEKPPSIDSLLPPETIKREFSEQRASISVCMLRKAFQLRSSKNEISSACRKPTLPHPSSERLQTSRNDYDTITACDHSDAKEKHKTVLYLAYGSNLCYQTFQGTRGIKPISQMNVVVPSLRMTFDLPGIAYAEPCFANSAIRDPTKPPPKSDYNKDQWKKGMVGVVYEVTISDYAHIIATEGGGSSYQDILVDCHPLEDGVDIVPEIPITPAFKAHTLFAPALPPSAPSKDLGASARFQRPDPAYAQASARYLKLITDGADEHGMPKEYKDYLHGLQPYTITSQKQLLGQFIFLSIYMPFILLIFAIGRMVQDKKGRSPKWYTELLQGFFVSTWRTYDGFFKPLFGDGERTQERRKHKHKHPRKGMGDEEEAMETQELSPEYSIL</sequence>
<accession>A0A517KWC9</accession>
<evidence type="ECO:0000313" key="7">
    <source>
        <dbReference type="EMBL" id="QDS67681.1"/>
    </source>
</evidence>
<evidence type="ECO:0000256" key="1">
    <source>
        <dbReference type="ARBA" id="ARBA00012346"/>
    </source>
</evidence>
<feature type="transmembrane region" description="Helical" evidence="6">
    <location>
        <begin position="308"/>
        <end position="329"/>
    </location>
</feature>
<protein>
    <recommendedName>
        <fullName evidence="1">gamma-glutamylcyclotransferase</fullName>
        <ecNumber evidence="1">4.3.2.9</ecNumber>
    </recommendedName>
</protein>
<evidence type="ECO:0000256" key="2">
    <source>
        <dbReference type="ARBA" id="ARBA00023239"/>
    </source>
</evidence>
<feature type="active site" description="Proton acceptor" evidence="3">
    <location>
        <position position="202"/>
    </location>
</feature>
<dbReference type="InterPro" id="IPR017939">
    <property type="entry name" value="G-Glutamylcylcotransferase"/>
</dbReference>
<evidence type="ECO:0000313" key="8">
    <source>
        <dbReference type="Proteomes" id="UP000316270"/>
    </source>
</evidence>
<feature type="binding site" evidence="4">
    <location>
        <position position="273"/>
    </location>
    <ligand>
        <name>substrate</name>
    </ligand>
</feature>
<keyword evidence="6" id="KW-1133">Transmembrane helix</keyword>
<reference evidence="7 8" key="1">
    <citation type="submission" date="2019-07" db="EMBL/GenBank/DDBJ databases">
        <title>Finished genome of Venturia effusa.</title>
        <authorList>
            <person name="Young C.A."/>
            <person name="Cox M.P."/>
            <person name="Ganley A.R.D."/>
            <person name="David W.J."/>
        </authorList>
    </citation>
    <scope>NUCLEOTIDE SEQUENCE [LARGE SCALE GENOMIC DNA]</scope>
    <source>
        <strain evidence="8">albino</strain>
    </source>
</reference>